<name>A0A9N7Y2G3_PLEPL</name>
<dbReference type="Proteomes" id="UP001153269">
    <property type="component" value="Unassembled WGS sequence"/>
</dbReference>
<feature type="region of interest" description="Disordered" evidence="1">
    <location>
        <begin position="163"/>
        <end position="187"/>
    </location>
</feature>
<keyword evidence="3" id="KW-1185">Reference proteome</keyword>
<evidence type="ECO:0000313" key="3">
    <source>
        <dbReference type="Proteomes" id="UP001153269"/>
    </source>
</evidence>
<dbReference type="AlphaFoldDB" id="A0A9N7Y2G3"/>
<dbReference type="EMBL" id="CADEAL010000158">
    <property type="protein sequence ID" value="CAB1415485.1"/>
    <property type="molecule type" value="Genomic_DNA"/>
</dbReference>
<reference evidence="2" key="1">
    <citation type="submission" date="2020-03" db="EMBL/GenBank/DDBJ databases">
        <authorList>
            <person name="Weist P."/>
        </authorList>
    </citation>
    <scope>NUCLEOTIDE SEQUENCE</scope>
</reference>
<protein>
    <submittedName>
        <fullName evidence="2">Uncharacterized protein</fullName>
    </submittedName>
</protein>
<organism evidence="2 3">
    <name type="scientific">Pleuronectes platessa</name>
    <name type="common">European plaice</name>
    <dbReference type="NCBI Taxonomy" id="8262"/>
    <lineage>
        <taxon>Eukaryota</taxon>
        <taxon>Metazoa</taxon>
        <taxon>Chordata</taxon>
        <taxon>Craniata</taxon>
        <taxon>Vertebrata</taxon>
        <taxon>Euteleostomi</taxon>
        <taxon>Actinopterygii</taxon>
        <taxon>Neopterygii</taxon>
        <taxon>Teleostei</taxon>
        <taxon>Neoteleostei</taxon>
        <taxon>Acanthomorphata</taxon>
        <taxon>Carangaria</taxon>
        <taxon>Pleuronectiformes</taxon>
        <taxon>Pleuronectoidei</taxon>
        <taxon>Pleuronectidae</taxon>
        <taxon>Pleuronectes</taxon>
    </lineage>
</organism>
<accession>A0A9N7Y2G3</accession>
<proteinExistence type="predicted"/>
<evidence type="ECO:0000256" key="1">
    <source>
        <dbReference type="SAM" id="MobiDB-lite"/>
    </source>
</evidence>
<sequence>MAWRVAGGQGGGDHDRGGGPLQGDSWRAVGCLVESFLLSSPGSAGGFSQGGVQIFILLVVVEMFSLITGHRATDVGVSKDSLSLAGRCGASALALCMAELVAARSNNRRAESVTDTSADSWKTTLTCGSRKAKPRLQELDSHAEKSPSLRWRQMCPDRFLSHSKDCTLADGKGVRTGEDSREGPPGY</sequence>
<evidence type="ECO:0000313" key="2">
    <source>
        <dbReference type="EMBL" id="CAB1415485.1"/>
    </source>
</evidence>
<comment type="caution">
    <text evidence="2">The sequence shown here is derived from an EMBL/GenBank/DDBJ whole genome shotgun (WGS) entry which is preliminary data.</text>
</comment>
<gene>
    <name evidence="2" type="ORF">PLEPLA_LOCUS3201</name>
</gene>